<dbReference type="Proteomes" id="UP001213039">
    <property type="component" value="Chromosome"/>
</dbReference>
<dbReference type="EMBL" id="CP114370">
    <property type="protein sequence ID" value="WBP83828.1"/>
    <property type="molecule type" value="Genomic_DNA"/>
</dbReference>
<organism evidence="1 2">
    <name type="scientific">Mycoplasmopsis edwardii</name>
    <dbReference type="NCBI Taxonomy" id="53558"/>
    <lineage>
        <taxon>Bacteria</taxon>
        <taxon>Bacillati</taxon>
        <taxon>Mycoplasmatota</taxon>
        <taxon>Mycoplasmoidales</taxon>
        <taxon>Metamycoplasmataceae</taxon>
        <taxon>Mycoplasmopsis</taxon>
    </lineage>
</organism>
<proteinExistence type="predicted"/>
<evidence type="ECO:0000313" key="2">
    <source>
        <dbReference type="Proteomes" id="UP001213039"/>
    </source>
</evidence>
<name>A0ACD4PIJ7_9BACT</name>
<protein>
    <submittedName>
        <fullName evidence="1">NERD domain-containing protein</fullName>
    </submittedName>
</protein>
<evidence type="ECO:0000313" key="1">
    <source>
        <dbReference type="EMBL" id="WBP83828.1"/>
    </source>
</evidence>
<sequence>MNKNIFFSVTITIIVLILLILAAIVVRYLLWYYIYGYKKRKSGFLFEEKVNAEIKKYIKGTGLKFIEGGVYSYNNRQFEIDSLLVSPSMLVVLEYKYLSGTMSGDANAKDIQLSSSKDRKVSKKLFRIKNPISQNENHISNINKVLNKDIMYVSIIVVPNELDVQISNIPDHVKFFKVQELETLINELSIQSKRYPELVNVKEVLNIIEIFKIRTLAEKIRFRNKIKSKQGNK</sequence>
<accession>A0ACD4PIJ7</accession>
<gene>
    <name evidence="1" type="ORF">Me_995_000453</name>
</gene>
<reference evidence="1" key="1">
    <citation type="submission" date="2022-12" db="EMBL/GenBank/DDBJ databases">
        <authorList>
            <consortium name="Asia Pacific Centre for Animal Health"/>
            <person name="Klose S.M."/>
            <person name="Legione A.R."/>
            <person name="Monotti I."/>
            <person name="Bushell R."/>
            <person name="Marenda M.S."/>
            <person name="Sugiyama T."/>
            <person name="Browning G.F."/>
            <person name="Vaz P.K."/>
        </authorList>
    </citation>
    <scope>NUCLEOTIDE SEQUENCE</scope>
    <source>
        <strain evidence="1">Felid995</strain>
    </source>
</reference>
<keyword evidence="2" id="KW-1185">Reference proteome</keyword>